<dbReference type="PANTHER" id="PTHR32552:SF89">
    <property type="entry name" value="CATECHOLATE SIDEROPHORE RECEPTOR FIU"/>
    <property type="match status" value="1"/>
</dbReference>
<dbReference type="EMBL" id="VNIM01000032">
    <property type="protein sequence ID" value="TVV74527.1"/>
    <property type="molecule type" value="Genomic_DNA"/>
</dbReference>
<protein>
    <submittedName>
        <fullName evidence="16">TonB-dependent receptor</fullName>
    </submittedName>
</protein>
<accession>A0A558R5A0</accession>
<dbReference type="Gene3D" id="2.40.170.20">
    <property type="entry name" value="TonB-dependent receptor, beta-barrel domain"/>
    <property type="match status" value="1"/>
</dbReference>
<dbReference type="Proteomes" id="UP000318681">
    <property type="component" value="Unassembled WGS sequence"/>
</dbReference>
<keyword evidence="6" id="KW-0732">Signal</keyword>
<evidence type="ECO:0000256" key="13">
    <source>
        <dbReference type="RuleBase" id="RU003357"/>
    </source>
</evidence>
<comment type="similarity">
    <text evidence="12 13">Belongs to the TonB-dependent receptor family.</text>
</comment>
<dbReference type="AlphaFoldDB" id="A0A558R5A0"/>
<evidence type="ECO:0000256" key="2">
    <source>
        <dbReference type="ARBA" id="ARBA00022448"/>
    </source>
</evidence>
<evidence type="ECO:0000256" key="11">
    <source>
        <dbReference type="ARBA" id="ARBA00023237"/>
    </source>
</evidence>
<evidence type="ECO:0000256" key="6">
    <source>
        <dbReference type="ARBA" id="ARBA00022729"/>
    </source>
</evidence>
<reference evidence="16 17" key="1">
    <citation type="submission" date="2019-07" db="EMBL/GenBank/DDBJ databases">
        <title>Sphingomonas solaris sp. nov., isolated from a solar panel from Boston, Massachusetts.</title>
        <authorList>
            <person name="Tanner K."/>
            <person name="Pascual J."/>
            <person name="Mancuso C."/>
            <person name="Pereto J."/>
            <person name="Khalil A."/>
            <person name="Vilanova C."/>
        </authorList>
    </citation>
    <scope>NUCLEOTIDE SEQUENCE [LARGE SCALE GENOMIC DNA]</scope>
    <source>
        <strain evidence="16 17">R4DWN</strain>
    </source>
</reference>
<proteinExistence type="inferred from homology"/>
<evidence type="ECO:0000256" key="9">
    <source>
        <dbReference type="ARBA" id="ARBA00023077"/>
    </source>
</evidence>
<dbReference type="InterPro" id="IPR037066">
    <property type="entry name" value="Plug_dom_sf"/>
</dbReference>
<keyword evidence="3 12" id="KW-1134">Transmembrane beta strand</keyword>
<sequence length="750" mass="80472">MAQAQAADTLAITDVAAEAGGSDIVVLGFGQARQVQTLSNADITRLTPGTTAIKAISKLPGVNYQAADAFGAYEWSSRITLRGFNQNQLGFTLDGVPLGDMSYGNSNGLHISRAIISENTGGASVAQGSGALGTASTSNLGGTIEFTSVKPGDVFALVGSATYGSDATYRGFVRLESGDVTGNGLKGYLSYAYLKTDKWKGYGEQKQHQVNAKIVQDVGDRGSITAFFNFSDRREQDYQDLSLDLIDRLGYDNDNISNDFPLALQLAKIYANQNAGAGARPYPSLGTVFPAPYKTVDDVYFDAGGLRRDYLAGATFDGQLTEHLSLKLTGYYHDNHGQGVWYLPYTPTPGGAAISVRTTEYDIRRGGALGHIAYEAGANRLEIGGWYESNDFENARRFYGLADQATPSLPTLQYKKNPFFTQFDAKFDTQTMMYYVADKLALGDLTLSGGWNGYKVTNDATKIVGTLASGRIEAKDWFLPQAGALYRIGDSTEVFASFTQNMRAFTSAAVGGSPFATTQAGLDLIRSTLKPERSDTYEGGARFRMNGFQGSIAGYYVDFTNRLLSLPNGTGGAGNPTTLQNVGAVRNYGVEFTALYKVMPALSLLGSYSYNRSEYRDDVISAAFGSVGQIAIATKGKTVPDSPKHLLKGEIVYDDGMFLARVGADYMSKRYFSFLNDVSVKGRVIVDATIGYTFGDGALKGFAIEGSVTNLTDKKYVSTIGSNGFGASGDNQTLLAGAPRQVFVTVRHGF</sequence>
<evidence type="ECO:0000256" key="1">
    <source>
        <dbReference type="ARBA" id="ARBA00004571"/>
    </source>
</evidence>
<dbReference type="InterPro" id="IPR000531">
    <property type="entry name" value="Beta-barrel_TonB"/>
</dbReference>
<evidence type="ECO:0000256" key="3">
    <source>
        <dbReference type="ARBA" id="ARBA00022452"/>
    </source>
</evidence>
<feature type="domain" description="TonB-dependent receptor-like beta-barrel" evidence="14">
    <location>
        <begin position="240"/>
        <end position="711"/>
    </location>
</feature>
<gene>
    <name evidence="16" type="ORF">FOY91_09670</name>
</gene>
<evidence type="ECO:0000256" key="10">
    <source>
        <dbReference type="ARBA" id="ARBA00023136"/>
    </source>
</evidence>
<keyword evidence="8" id="KW-0406">Ion transport</keyword>
<dbReference type="GO" id="GO:0015344">
    <property type="term" value="F:siderophore uptake transmembrane transporter activity"/>
    <property type="evidence" value="ECO:0007669"/>
    <property type="project" value="TreeGrafter"/>
</dbReference>
<keyword evidence="7" id="KW-0408">Iron</keyword>
<dbReference type="PROSITE" id="PS52016">
    <property type="entry name" value="TONB_DEPENDENT_REC_3"/>
    <property type="match status" value="1"/>
</dbReference>
<evidence type="ECO:0000256" key="4">
    <source>
        <dbReference type="ARBA" id="ARBA00022496"/>
    </source>
</evidence>
<keyword evidence="17" id="KW-1185">Reference proteome</keyword>
<evidence type="ECO:0000313" key="16">
    <source>
        <dbReference type="EMBL" id="TVV74527.1"/>
    </source>
</evidence>
<evidence type="ECO:0000256" key="8">
    <source>
        <dbReference type="ARBA" id="ARBA00023065"/>
    </source>
</evidence>
<keyword evidence="10 12" id="KW-0472">Membrane</keyword>
<dbReference type="OrthoDB" id="7229372at2"/>
<keyword evidence="11 12" id="KW-0998">Cell outer membrane</keyword>
<keyword evidence="2 12" id="KW-0813">Transport</keyword>
<evidence type="ECO:0000259" key="15">
    <source>
        <dbReference type="Pfam" id="PF07715"/>
    </source>
</evidence>
<comment type="caution">
    <text evidence="16">The sequence shown here is derived from an EMBL/GenBank/DDBJ whole genome shotgun (WGS) entry which is preliminary data.</text>
</comment>
<evidence type="ECO:0000259" key="14">
    <source>
        <dbReference type="Pfam" id="PF00593"/>
    </source>
</evidence>
<dbReference type="InterPro" id="IPR012910">
    <property type="entry name" value="Plug_dom"/>
</dbReference>
<dbReference type="PANTHER" id="PTHR32552">
    <property type="entry name" value="FERRICHROME IRON RECEPTOR-RELATED"/>
    <property type="match status" value="1"/>
</dbReference>
<evidence type="ECO:0000256" key="12">
    <source>
        <dbReference type="PROSITE-ProRule" id="PRU01360"/>
    </source>
</evidence>
<evidence type="ECO:0000256" key="7">
    <source>
        <dbReference type="ARBA" id="ARBA00023004"/>
    </source>
</evidence>
<name>A0A558R5A0_9SPHN</name>
<dbReference type="Gene3D" id="2.170.130.10">
    <property type="entry name" value="TonB-dependent receptor, plug domain"/>
    <property type="match status" value="1"/>
</dbReference>
<keyword evidence="16" id="KW-0675">Receptor</keyword>
<dbReference type="SUPFAM" id="SSF56935">
    <property type="entry name" value="Porins"/>
    <property type="match status" value="1"/>
</dbReference>
<dbReference type="InterPro" id="IPR036942">
    <property type="entry name" value="Beta-barrel_TonB_sf"/>
</dbReference>
<dbReference type="Pfam" id="PF07715">
    <property type="entry name" value="Plug"/>
    <property type="match status" value="1"/>
</dbReference>
<evidence type="ECO:0000313" key="17">
    <source>
        <dbReference type="Proteomes" id="UP000318681"/>
    </source>
</evidence>
<keyword evidence="5 12" id="KW-0812">Transmembrane</keyword>
<comment type="subcellular location">
    <subcellularLocation>
        <location evidence="1 12">Cell outer membrane</location>
        <topology evidence="1 12">Multi-pass membrane protein</topology>
    </subcellularLocation>
</comment>
<dbReference type="Pfam" id="PF00593">
    <property type="entry name" value="TonB_dep_Rec_b-barrel"/>
    <property type="match status" value="1"/>
</dbReference>
<keyword evidence="4" id="KW-0410">Iron transport</keyword>
<organism evidence="16 17">
    <name type="scientific">Alterirhizorhabdus solaris</name>
    <dbReference type="NCBI Taxonomy" id="2529389"/>
    <lineage>
        <taxon>Bacteria</taxon>
        <taxon>Pseudomonadati</taxon>
        <taxon>Pseudomonadota</taxon>
        <taxon>Alphaproteobacteria</taxon>
        <taxon>Sphingomonadales</taxon>
        <taxon>Rhizorhabdaceae</taxon>
        <taxon>Alterirhizorhabdus</taxon>
    </lineage>
</organism>
<feature type="domain" description="TonB-dependent receptor plug" evidence="15">
    <location>
        <begin position="33"/>
        <end position="133"/>
    </location>
</feature>
<evidence type="ECO:0000256" key="5">
    <source>
        <dbReference type="ARBA" id="ARBA00022692"/>
    </source>
</evidence>
<dbReference type="InterPro" id="IPR039426">
    <property type="entry name" value="TonB-dep_rcpt-like"/>
</dbReference>
<keyword evidence="9 13" id="KW-0798">TonB box</keyword>
<dbReference type="GO" id="GO:0009279">
    <property type="term" value="C:cell outer membrane"/>
    <property type="evidence" value="ECO:0007669"/>
    <property type="project" value="UniProtKB-SubCell"/>
</dbReference>